<dbReference type="SUPFAM" id="SSF103025">
    <property type="entry name" value="Folate-binding domain"/>
    <property type="match status" value="1"/>
</dbReference>
<evidence type="ECO:0000259" key="10">
    <source>
        <dbReference type="Pfam" id="PF08669"/>
    </source>
</evidence>
<dbReference type="EC" id="2.1.2.10" evidence="2 7"/>
<dbReference type="GO" id="GO:0005960">
    <property type="term" value="C:glycine cleavage complex"/>
    <property type="evidence" value="ECO:0007669"/>
    <property type="project" value="InterPro"/>
</dbReference>
<dbReference type="PANTHER" id="PTHR43757">
    <property type="entry name" value="AMINOMETHYLTRANSFERASE"/>
    <property type="match status" value="1"/>
</dbReference>
<dbReference type="GO" id="GO:0004047">
    <property type="term" value="F:aminomethyltransferase activity"/>
    <property type="evidence" value="ECO:0007669"/>
    <property type="project" value="UniProtKB-UniRule"/>
</dbReference>
<dbReference type="Pfam" id="PF01571">
    <property type="entry name" value="GCV_T"/>
    <property type="match status" value="1"/>
</dbReference>
<evidence type="ECO:0000256" key="7">
    <source>
        <dbReference type="HAMAP-Rule" id="MF_00259"/>
    </source>
</evidence>
<comment type="subunit">
    <text evidence="7">The glycine cleavage system is composed of four proteins: P, T, L and H.</text>
</comment>
<dbReference type="GO" id="GO:0008168">
    <property type="term" value="F:methyltransferase activity"/>
    <property type="evidence" value="ECO:0007669"/>
    <property type="project" value="UniProtKB-KW"/>
</dbReference>
<dbReference type="EMBL" id="CP048029">
    <property type="protein sequence ID" value="QIK37550.1"/>
    <property type="molecule type" value="Genomic_DNA"/>
</dbReference>
<comment type="function">
    <text evidence="7">The glycine cleavage system catalyzes the degradation of glycine.</text>
</comment>
<evidence type="ECO:0000313" key="11">
    <source>
        <dbReference type="EMBL" id="QIK37550.1"/>
    </source>
</evidence>
<dbReference type="Gene3D" id="2.40.30.110">
    <property type="entry name" value="Aminomethyltransferase beta-barrel domains"/>
    <property type="match status" value="1"/>
</dbReference>
<evidence type="ECO:0000256" key="2">
    <source>
        <dbReference type="ARBA" id="ARBA00012616"/>
    </source>
</evidence>
<protein>
    <recommendedName>
        <fullName evidence="2 7">Aminomethyltransferase</fullName>
        <ecNumber evidence="2 7">2.1.2.10</ecNumber>
    </recommendedName>
    <alternativeName>
        <fullName evidence="5 7">Glycine cleavage system T protein</fullName>
    </alternativeName>
</protein>
<dbReference type="GO" id="GO:0008483">
    <property type="term" value="F:transaminase activity"/>
    <property type="evidence" value="ECO:0007669"/>
    <property type="project" value="UniProtKB-KW"/>
</dbReference>
<feature type="domain" description="Aminomethyltransferase C-terminal" evidence="10">
    <location>
        <begin position="281"/>
        <end position="353"/>
    </location>
</feature>
<dbReference type="SUPFAM" id="SSF101790">
    <property type="entry name" value="Aminomethyltransferase beta-barrel domain"/>
    <property type="match status" value="1"/>
</dbReference>
<proteinExistence type="inferred from homology"/>
<dbReference type="KEGG" id="cjap:GWK36_05655"/>
<dbReference type="InterPro" id="IPR022903">
    <property type="entry name" value="GcvT_bac"/>
</dbReference>
<dbReference type="HAMAP" id="MF_00259">
    <property type="entry name" value="GcvT"/>
    <property type="match status" value="1"/>
</dbReference>
<dbReference type="GO" id="GO:0005829">
    <property type="term" value="C:cytosol"/>
    <property type="evidence" value="ECO:0007669"/>
    <property type="project" value="TreeGrafter"/>
</dbReference>
<keyword evidence="11" id="KW-0489">Methyltransferase</keyword>
<dbReference type="Gene3D" id="3.30.1360.120">
    <property type="entry name" value="Probable tRNA modification gtpase trme, domain 1"/>
    <property type="match status" value="1"/>
</dbReference>
<evidence type="ECO:0000256" key="8">
    <source>
        <dbReference type="PIRSR" id="PIRSR006487-1"/>
    </source>
</evidence>
<accession>A0A6G7VCB5</accession>
<dbReference type="GO" id="GO:0019464">
    <property type="term" value="P:glycine decarboxylation via glycine cleavage system"/>
    <property type="evidence" value="ECO:0007669"/>
    <property type="project" value="UniProtKB-UniRule"/>
</dbReference>
<evidence type="ECO:0000256" key="1">
    <source>
        <dbReference type="ARBA" id="ARBA00008609"/>
    </source>
</evidence>
<dbReference type="Proteomes" id="UP000502699">
    <property type="component" value="Chromosome"/>
</dbReference>
<keyword evidence="12" id="KW-1185">Reference proteome</keyword>
<dbReference type="FunFam" id="4.10.1250.10:FF:000001">
    <property type="entry name" value="Aminomethyltransferase"/>
    <property type="match status" value="1"/>
</dbReference>
<dbReference type="GO" id="GO:0032259">
    <property type="term" value="P:methylation"/>
    <property type="evidence" value="ECO:0007669"/>
    <property type="project" value="UniProtKB-KW"/>
</dbReference>
<evidence type="ECO:0000259" key="9">
    <source>
        <dbReference type="Pfam" id="PF01571"/>
    </source>
</evidence>
<dbReference type="NCBIfam" id="NF001567">
    <property type="entry name" value="PRK00389.1"/>
    <property type="match status" value="1"/>
</dbReference>
<name>A0A6G7VCB5_9GAMM</name>
<evidence type="ECO:0000256" key="3">
    <source>
        <dbReference type="ARBA" id="ARBA00022576"/>
    </source>
</evidence>
<reference evidence="12" key="1">
    <citation type="submission" date="2020-01" db="EMBL/GenBank/DDBJ databases">
        <title>Caldichromatium gen. nov., sp. nov., a thermophilic purple sulfur bacterium member of the family Chromatiaceae isolated from Nakabusa hot spring, Japan.</title>
        <authorList>
            <person name="Saini M.K."/>
            <person name="Hanada S."/>
            <person name="Tank M."/>
        </authorList>
    </citation>
    <scope>NUCLEOTIDE SEQUENCE [LARGE SCALE GENOMIC DNA]</scope>
    <source>
        <strain evidence="12">No.7</strain>
    </source>
</reference>
<sequence length="369" mass="40266">MALRTPLYPEHHKLNARLVPFAGWEMPLHYGSQLEEHQAVRRHAGMFDVSHMGQIDVEGPDAKAFLRTLLANDVAKLNAVGKALYTCMLDERGGILDDLIVYLRGPGTYRLVVNAATTAKDLAWLNDQAEGDLEIRRRDDLAMIAVQGPKARALTLDCLPPELSGFAAELAPFTATQCGPWLIGRTGYTGEDGFEIMLPATDALDLWQILHAAGIRPCGLGARDTLRLEAGLNLYGQDMDETTTPFDCGLEWTIAWEPTERAFIGRAALEAQRDAPRRWTFIGLVLLGEGIMRAGQPVLSQGQAVGVITSGGFAPTLNRSIALARVVPGLDPDCVVEIRGKTLPMRIVKPPFVRHGQILVDLKTPTSGF</sequence>
<keyword evidence="3 7" id="KW-0032">Aminotransferase</keyword>
<keyword evidence="4 7" id="KW-0808">Transferase</keyword>
<dbReference type="InterPro" id="IPR027266">
    <property type="entry name" value="TrmE/GcvT-like"/>
</dbReference>
<comment type="similarity">
    <text evidence="1 7">Belongs to the GcvT family.</text>
</comment>
<dbReference type="InterPro" id="IPR029043">
    <property type="entry name" value="GcvT/YgfZ_C"/>
</dbReference>
<evidence type="ECO:0000256" key="5">
    <source>
        <dbReference type="ARBA" id="ARBA00031395"/>
    </source>
</evidence>
<dbReference type="Gene3D" id="4.10.1250.10">
    <property type="entry name" value="Aminomethyltransferase fragment"/>
    <property type="match status" value="1"/>
</dbReference>
<dbReference type="InterPro" id="IPR013977">
    <property type="entry name" value="GcvT_C"/>
</dbReference>
<evidence type="ECO:0000256" key="4">
    <source>
        <dbReference type="ARBA" id="ARBA00022679"/>
    </source>
</evidence>
<evidence type="ECO:0000313" key="12">
    <source>
        <dbReference type="Proteomes" id="UP000502699"/>
    </source>
</evidence>
<feature type="domain" description="GCVT N-terminal" evidence="9">
    <location>
        <begin position="7"/>
        <end position="257"/>
    </location>
</feature>
<dbReference type="AlphaFoldDB" id="A0A6G7VCB5"/>
<dbReference type="RefSeq" id="WP_166270316.1">
    <property type="nucleotide sequence ID" value="NZ_CP048029.1"/>
</dbReference>
<dbReference type="PIRSF" id="PIRSF006487">
    <property type="entry name" value="GcvT"/>
    <property type="match status" value="1"/>
</dbReference>
<evidence type="ECO:0000256" key="6">
    <source>
        <dbReference type="ARBA" id="ARBA00047665"/>
    </source>
</evidence>
<dbReference type="PANTHER" id="PTHR43757:SF2">
    <property type="entry name" value="AMINOMETHYLTRANSFERASE, MITOCHONDRIAL"/>
    <property type="match status" value="1"/>
</dbReference>
<dbReference type="InterPro" id="IPR006223">
    <property type="entry name" value="GcvT"/>
</dbReference>
<dbReference type="InterPro" id="IPR006222">
    <property type="entry name" value="GCVT_N"/>
</dbReference>
<dbReference type="Gene3D" id="3.30.70.1400">
    <property type="entry name" value="Aminomethyltransferase beta-barrel domains"/>
    <property type="match status" value="1"/>
</dbReference>
<feature type="binding site" evidence="8">
    <location>
        <position position="195"/>
    </location>
    <ligand>
        <name>substrate</name>
    </ligand>
</feature>
<comment type="catalytic activity">
    <reaction evidence="6 7">
        <text>N(6)-[(R)-S(8)-aminomethyldihydrolipoyl]-L-lysyl-[protein] + (6S)-5,6,7,8-tetrahydrofolate = N(6)-[(R)-dihydrolipoyl]-L-lysyl-[protein] + (6R)-5,10-methylene-5,6,7,8-tetrahydrofolate + NH4(+)</text>
        <dbReference type="Rhea" id="RHEA:16945"/>
        <dbReference type="Rhea" id="RHEA-COMP:10475"/>
        <dbReference type="Rhea" id="RHEA-COMP:10492"/>
        <dbReference type="ChEBI" id="CHEBI:15636"/>
        <dbReference type="ChEBI" id="CHEBI:28938"/>
        <dbReference type="ChEBI" id="CHEBI:57453"/>
        <dbReference type="ChEBI" id="CHEBI:83100"/>
        <dbReference type="ChEBI" id="CHEBI:83143"/>
        <dbReference type="EC" id="2.1.2.10"/>
    </reaction>
</comment>
<dbReference type="FunFam" id="3.30.70.1400:FF:000001">
    <property type="entry name" value="Aminomethyltransferase"/>
    <property type="match status" value="1"/>
</dbReference>
<dbReference type="InterPro" id="IPR028896">
    <property type="entry name" value="GcvT/YgfZ/DmdA"/>
</dbReference>
<gene>
    <name evidence="7 11" type="primary">gcvT</name>
    <name evidence="11" type="ORF">GWK36_05655</name>
</gene>
<dbReference type="NCBIfam" id="TIGR00528">
    <property type="entry name" value="gcvT"/>
    <property type="match status" value="1"/>
</dbReference>
<dbReference type="Pfam" id="PF08669">
    <property type="entry name" value="GCV_T_C"/>
    <property type="match status" value="1"/>
</dbReference>
<organism evidence="11 12">
    <name type="scientific">Caldichromatium japonicum</name>
    <dbReference type="NCBI Taxonomy" id="2699430"/>
    <lineage>
        <taxon>Bacteria</taxon>
        <taxon>Pseudomonadati</taxon>
        <taxon>Pseudomonadota</taxon>
        <taxon>Gammaproteobacteria</taxon>
        <taxon>Chromatiales</taxon>
        <taxon>Chromatiaceae</taxon>
        <taxon>Caldichromatium</taxon>
    </lineage>
</organism>